<dbReference type="EMBL" id="AODQ01000225">
    <property type="protein sequence ID" value="EMR00635.1"/>
    <property type="molecule type" value="Genomic_DNA"/>
</dbReference>
<reference evidence="1 2" key="1">
    <citation type="journal article" date="2013" name="Genome Announc.">
        <title>Draft Genome Sequence of Cesiribacter andamanensis Strain AMV16T, Isolated from a Soil Sample from a Mud Volcano in the Andaman Islands, India.</title>
        <authorList>
            <person name="Shivaji S."/>
            <person name="Ara S."/>
            <person name="Begum Z."/>
            <person name="Srinivas T.N."/>
            <person name="Singh A."/>
            <person name="Kumar Pinnaka A."/>
        </authorList>
    </citation>
    <scope>NUCLEOTIDE SEQUENCE [LARGE SCALE GENOMIC DNA]</scope>
    <source>
        <strain evidence="1 2">AMV16</strain>
    </source>
</reference>
<evidence type="ECO:0000313" key="1">
    <source>
        <dbReference type="EMBL" id="EMR00635.1"/>
    </source>
</evidence>
<dbReference type="Proteomes" id="UP000011910">
    <property type="component" value="Unassembled WGS sequence"/>
</dbReference>
<name>M7NFM9_9BACT</name>
<dbReference type="AlphaFoldDB" id="M7NFM9"/>
<evidence type="ECO:0000313" key="2">
    <source>
        <dbReference type="Proteomes" id="UP000011910"/>
    </source>
</evidence>
<organism evidence="1 2">
    <name type="scientific">Cesiribacter andamanensis AMV16</name>
    <dbReference type="NCBI Taxonomy" id="1279009"/>
    <lineage>
        <taxon>Bacteria</taxon>
        <taxon>Pseudomonadati</taxon>
        <taxon>Bacteroidota</taxon>
        <taxon>Cytophagia</taxon>
        <taxon>Cytophagales</taxon>
        <taxon>Cesiribacteraceae</taxon>
        <taxon>Cesiribacter</taxon>
    </lineage>
</organism>
<gene>
    <name evidence="1" type="ORF">ADICEAN_04242</name>
</gene>
<sequence>MIIQRAGRDILRIDDDIVGKSLSLLPVGDHFPKADALFPADVPYAAYSIPVQVAAQGLGYADAVDQQGFYLLRLDVGYALDVFPDRGPVGGYQQLGAHRTVLVLRAVQLLQSQHRQGQQQGQIQAG</sequence>
<proteinExistence type="predicted"/>
<keyword evidence="2" id="KW-1185">Reference proteome</keyword>
<protein>
    <submittedName>
        <fullName evidence="1">Uncharacterized protein</fullName>
    </submittedName>
</protein>
<comment type="caution">
    <text evidence="1">The sequence shown here is derived from an EMBL/GenBank/DDBJ whole genome shotgun (WGS) entry which is preliminary data.</text>
</comment>
<accession>M7NFM9</accession>